<evidence type="ECO:0000256" key="1">
    <source>
        <dbReference type="SAM" id="Phobius"/>
    </source>
</evidence>
<dbReference type="Proteomes" id="UP000197157">
    <property type="component" value="Chromosome"/>
</dbReference>
<feature type="transmembrane region" description="Helical" evidence="1">
    <location>
        <begin position="91"/>
        <end position="111"/>
    </location>
</feature>
<keyword evidence="1" id="KW-0472">Membrane</keyword>
<dbReference type="EMBL" id="CP022117">
    <property type="protein sequence ID" value="ASG18694.1"/>
    <property type="molecule type" value="Genomic_DNA"/>
</dbReference>
<feature type="transmembrane region" description="Helical" evidence="1">
    <location>
        <begin position="257"/>
        <end position="273"/>
    </location>
</feature>
<evidence type="ECO:0000313" key="3">
    <source>
        <dbReference type="Proteomes" id="UP000197157"/>
    </source>
</evidence>
<dbReference type="InterPro" id="IPR004704">
    <property type="entry name" value="PTS_IID_man"/>
</dbReference>
<dbReference type="PANTHER" id="PTHR32502">
    <property type="entry name" value="N-ACETYLGALACTOSAMINE PERMEASE II COMPONENT-RELATED"/>
    <property type="match status" value="1"/>
</dbReference>
<gene>
    <name evidence="2" type="ORF">LFZ25_23620</name>
</gene>
<evidence type="ECO:0000313" key="2">
    <source>
        <dbReference type="EMBL" id="ASG18694.1"/>
    </source>
</evidence>
<dbReference type="GO" id="GO:0009401">
    <property type="term" value="P:phosphoenolpyruvate-dependent sugar phosphotransferase system"/>
    <property type="evidence" value="ECO:0007669"/>
    <property type="project" value="UniProtKB-KW"/>
</dbReference>
<evidence type="ECO:0008006" key="4">
    <source>
        <dbReference type="Google" id="ProtNLM"/>
    </source>
</evidence>
<sequence>MLTSALLVALVMYIAKFADHTLGQPLIERPLICGAMIGFVLGDFQQGIIIGATLELIFLGTITIGGSVPADLAVGSVLATAFTILTKAEPAVAVALALPISLLAVFVYQVLKLVYTALVEKYDALLEEGRDRAALGITLGNPLGPLLFLLIYNIPSYLLRYYGGVMGYRLGSKYIAEATQSGLLSCITKASAMMGLMMVGAMSASMVKFTTTFKTTIAGQPFVLQEILDKICVGLIPLLLVLGCLKLLNKKVSPNKVLIMLIVFGFAAAGVGII</sequence>
<name>A0A2C9P5R0_SALET</name>
<dbReference type="AlphaFoldDB" id="A0A2C9P5R0"/>
<feature type="transmembrane region" description="Helical" evidence="1">
    <location>
        <begin position="227"/>
        <end position="245"/>
    </location>
</feature>
<dbReference type="InterPro" id="IPR050303">
    <property type="entry name" value="GatZ_KbaZ_carbometab"/>
</dbReference>
<dbReference type="PANTHER" id="PTHR32502:SF23">
    <property type="entry name" value="TRANSPORT PROTEIN, PTS SYSTEM"/>
    <property type="match status" value="1"/>
</dbReference>
<dbReference type="Pfam" id="PF03613">
    <property type="entry name" value="EIID-AGA"/>
    <property type="match status" value="1"/>
</dbReference>
<feature type="transmembrane region" description="Helical" evidence="1">
    <location>
        <begin position="183"/>
        <end position="207"/>
    </location>
</feature>
<dbReference type="GO" id="GO:0005886">
    <property type="term" value="C:plasma membrane"/>
    <property type="evidence" value="ECO:0007669"/>
    <property type="project" value="UniProtKB-SubCell"/>
</dbReference>
<dbReference type="RefSeq" id="WP_088731219.1">
    <property type="nucleotide sequence ID" value="NZ_CP022117.1"/>
</dbReference>
<reference evidence="2 3" key="1">
    <citation type="submission" date="2017-06" db="EMBL/GenBank/DDBJ databases">
        <title>Salmonella reference genomes for public health.</title>
        <authorList>
            <person name="Robertson J."/>
            <person name="Yoshida C."/>
            <person name="Gurnik S."/>
            <person name="Nash J."/>
        </authorList>
    </citation>
    <scope>NUCLEOTIDE SEQUENCE [LARGE SCALE GENOMIC DNA]</scope>
    <source>
        <strain evidence="2 3">S-1643</strain>
    </source>
</reference>
<accession>A0A2C9P5R0</accession>
<protein>
    <recommendedName>
        <fullName evidence="4">PTS sugar transporter subunit IIC</fullName>
    </recommendedName>
</protein>
<dbReference type="PROSITE" id="PS51108">
    <property type="entry name" value="PTS_EIID"/>
    <property type="match status" value="1"/>
</dbReference>
<feature type="transmembrane region" description="Helical" evidence="1">
    <location>
        <begin position="56"/>
        <end position="85"/>
    </location>
</feature>
<keyword evidence="1" id="KW-1133">Transmembrane helix</keyword>
<keyword evidence="1" id="KW-0812">Transmembrane</keyword>
<proteinExistence type="predicted"/>
<organism evidence="2 3">
    <name type="scientific">Salmonella enterica subsp. enterica serovar Macclesfield str. S-1643</name>
    <dbReference type="NCBI Taxonomy" id="1242107"/>
    <lineage>
        <taxon>Bacteria</taxon>
        <taxon>Pseudomonadati</taxon>
        <taxon>Pseudomonadota</taxon>
        <taxon>Gammaproteobacteria</taxon>
        <taxon>Enterobacterales</taxon>
        <taxon>Enterobacteriaceae</taxon>
        <taxon>Salmonella</taxon>
    </lineage>
</organism>